<dbReference type="eggNOG" id="KOG0376">
    <property type="taxonomic scope" value="Eukaryota"/>
</dbReference>
<feature type="domain" description="RNA-polymerase II-associated protein 3-like C-terminal" evidence="7">
    <location>
        <begin position="500"/>
        <end position="587"/>
    </location>
</feature>
<feature type="compositionally biased region" description="Low complexity" evidence="6">
    <location>
        <begin position="445"/>
        <end position="464"/>
    </location>
</feature>
<dbReference type="GeneID" id="25907795"/>
<dbReference type="STRING" id="667725.A0A0L0FU21"/>
<evidence type="ECO:0000313" key="9">
    <source>
        <dbReference type="Proteomes" id="UP000054560"/>
    </source>
</evidence>
<keyword evidence="9" id="KW-1185">Reference proteome</keyword>
<dbReference type="GO" id="GO:0101031">
    <property type="term" value="C:protein folding chaperone complex"/>
    <property type="evidence" value="ECO:0007669"/>
    <property type="project" value="TreeGrafter"/>
</dbReference>
<dbReference type="RefSeq" id="XP_014154247.1">
    <property type="nucleotide sequence ID" value="XM_014298772.1"/>
</dbReference>
<protein>
    <recommendedName>
        <fullName evidence="4">RNA polymerase II-associated protein 3</fullName>
    </recommendedName>
</protein>
<organism evidence="8 9">
    <name type="scientific">Sphaeroforma arctica JP610</name>
    <dbReference type="NCBI Taxonomy" id="667725"/>
    <lineage>
        <taxon>Eukaryota</taxon>
        <taxon>Ichthyosporea</taxon>
        <taxon>Ichthyophonida</taxon>
        <taxon>Sphaeroforma</taxon>
    </lineage>
</organism>
<feature type="compositionally biased region" description="Polar residues" evidence="6">
    <location>
        <begin position="413"/>
        <end position="422"/>
    </location>
</feature>
<feature type="region of interest" description="Disordered" evidence="6">
    <location>
        <begin position="339"/>
        <end position="488"/>
    </location>
</feature>
<name>A0A0L0FU21_9EUKA</name>
<sequence length="618" mass="65602">GHYARAIQSYTDAIDYDSTECTYYSNRAMAYLKVGEWERVVEDCDTALSIDPKNVKALMRRATSRTATGADELAIADFRAVLKIEPTNTQAKSALEKLSAPIGSISRKTGPTVPHAGTSVSGTDVKAGAEAGERRGTDKTGGTVESLDMSAEASATADQIVKEIGQKLGLKGKSQKEQNKKQAESVPKKTLIEVVGETAREGSDGVSPSDKAGGNKQAANSRVDEKKVEILDDPVVGDVGERGLSWDRHSHQQDTSKREMTDMGGEEGHAHSASPGTKEIPVLKSSLKSTQHVSPKKRVQGAALSSSDKAKHVVFDTSKNCVRVDNPEVDEQMVPSISEGEMGTGVSKKSQVRTRGIPKVGASNSEREGGIPSVGTTRGATKGAMVGRDKTALNTDTDTVGRGDRPVVPSVGAQWSASTKMSRANKASGEGEQAHGETHHEDTESASIPSPTSSPQQTTPEVQSKQSGLSGTQTSAETGRGSGTVHVGAGAGSEHVVVRAPQNAVEFERAWKEAKNAIYMRYALLQSIGTELYARVFSTCMDEAFVASVLDVLSTCYKRDHVAVYPVLVGLSGVPRFSLAVMFMSTAHSQMLEGLLEYVRAEESVGEAQFAALKKAYA</sequence>
<feature type="compositionally biased region" description="Basic and acidic residues" evidence="6">
    <location>
        <begin position="432"/>
        <end position="443"/>
    </location>
</feature>
<feature type="compositionally biased region" description="Basic and acidic residues" evidence="6">
    <location>
        <begin position="239"/>
        <end position="270"/>
    </location>
</feature>
<dbReference type="InterPro" id="IPR025986">
    <property type="entry name" value="RPAP3-like_C"/>
</dbReference>
<accession>A0A0L0FU21</accession>
<feature type="region of interest" description="Disordered" evidence="6">
    <location>
        <begin position="104"/>
        <end position="151"/>
    </location>
</feature>
<feature type="non-terminal residue" evidence="8">
    <location>
        <position position="1"/>
    </location>
</feature>
<dbReference type="Gene3D" id="1.25.40.10">
    <property type="entry name" value="Tetratricopeptide repeat domain"/>
    <property type="match status" value="1"/>
</dbReference>
<dbReference type="OrthoDB" id="629492at2759"/>
<dbReference type="EMBL" id="KQ242165">
    <property type="protein sequence ID" value="KNC80345.1"/>
    <property type="molecule type" value="Genomic_DNA"/>
</dbReference>
<evidence type="ECO:0000259" key="7">
    <source>
        <dbReference type="Pfam" id="PF13877"/>
    </source>
</evidence>
<reference evidence="8 9" key="1">
    <citation type="submission" date="2011-02" db="EMBL/GenBank/DDBJ databases">
        <title>The Genome Sequence of Sphaeroforma arctica JP610.</title>
        <authorList>
            <consortium name="The Broad Institute Genome Sequencing Platform"/>
            <person name="Russ C."/>
            <person name="Cuomo C."/>
            <person name="Young S.K."/>
            <person name="Zeng Q."/>
            <person name="Gargeya S."/>
            <person name="Alvarado L."/>
            <person name="Berlin A."/>
            <person name="Chapman S.B."/>
            <person name="Chen Z."/>
            <person name="Freedman E."/>
            <person name="Gellesch M."/>
            <person name="Goldberg J."/>
            <person name="Griggs A."/>
            <person name="Gujja S."/>
            <person name="Heilman E."/>
            <person name="Heiman D."/>
            <person name="Howarth C."/>
            <person name="Mehta T."/>
            <person name="Neiman D."/>
            <person name="Pearson M."/>
            <person name="Roberts A."/>
            <person name="Saif S."/>
            <person name="Shea T."/>
            <person name="Shenoy N."/>
            <person name="Sisk P."/>
            <person name="Stolte C."/>
            <person name="Sykes S."/>
            <person name="White J."/>
            <person name="Yandava C."/>
            <person name="Burger G."/>
            <person name="Gray M.W."/>
            <person name="Holland P.W.H."/>
            <person name="King N."/>
            <person name="Lang F.B.F."/>
            <person name="Roger A.J."/>
            <person name="Ruiz-Trillo I."/>
            <person name="Haas B."/>
            <person name="Nusbaum C."/>
            <person name="Birren B."/>
        </authorList>
    </citation>
    <scope>NUCLEOTIDE SEQUENCE [LARGE SCALE GENOMIC DNA]</scope>
    <source>
        <strain evidence="8 9">JP610</strain>
    </source>
</reference>
<evidence type="ECO:0000256" key="1">
    <source>
        <dbReference type="ARBA" id="ARBA00022737"/>
    </source>
</evidence>
<dbReference type="InterPro" id="IPR051966">
    <property type="entry name" value="RPAP3"/>
</dbReference>
<dbReference type="PROSITE" id="PS50005">
    <property type="entry name" value="TPR"/>
    <property type="match status" value="1"/>
</dbReference>
<dbReference type="SMART" id="SM00028">
    <property type="entry name" value="TPR"/>
    <property type="match status" value="2"/>
</dbReference>
<dbReference type="SUPFAM" id="SSF48452">
    <property type="entry name" value="TPR-like"/>
    <property type="match status" value="1"/>
</dbReference>
<feature type="repeat" description="TPR" evidence="5">
    <location>
        <begin position="21"/>
        <end position="54"/>
    </location>
</feature>
<dbReference type="AlphaFoldDB" id="A0A0L0FU21"/>
<proteinExistence type="inferred from homology"/>
<feature type="region of interest" description="Disordered" evidence="6">
    <location>
        <begin position="169"/>
        <end position="278"/>
    </location>
</feature>
<dbReference type="InterPro" id="IPR011990">
    <property type="entry name" value="TPR-like_helical_dom_sf"/>
</dbReference>
<evidence type="ECO:0000256" key="3">
    <source>
        <dbReference type="ARBA" id="ARBA00038275"/>
    </source>
</evidence>
<evidence type="ECO:0000256" key="6">
    <source>
        <dbReference type="SAM" id="MobiDB-lite"/>
    </source>
</evidence>
<keyword evidence="2 5" id="KW-0802">TPR repeat</keyword>
<dbReference type="Pfam" id="PF13877">
    <property type="entry name" value="RPAP3_C"/>
    <property type="match status" value="1"/>
</dbReference>
<dbReference type="InterPro" id="IPR019734">
    <property type="entry name" value="TPR_rpt"/>
</dbReference>
<evidence type="ECO:0000256" key="4">
    <source>
        <dbReference type="ARBA" id="ARBA00040133"/>
    </source>
</evidence>
<evidence type="ECO:0000256" key="5">
    <source>
        <dbReference type="PROSITE-ProRule" id="PRU00339"/>
    </source>
</evidence>
<keyword evidence="1" id="KW-0677">Repeat</keyword>
<evidence type="ECO:0000256" key="2">
    <source>
        <dbReference type="ARBA" id="ARBA00022803"/>
    </source>
</evidence>
<evidence type="ECO:0000313" key="8">
    <source>
        <dbReference type="EMBL" id="KNC80345.1"/>
    </source>
</evidence>
<gene>
    <name evidence="8" type="ORF">SARC_07291</name>
</gene>
<feature type="compositionally biased region" description="Basic and acidic residues" evidence="6">
    <location>
        <begin position="174"/>
        <end position="191"/>
    </location>
</feature>
<feature type="compositionally biased region" description="Polar residues" evidence="6">
    <location>
        <begin position="465"/>
        <end position="477"/>
    </location>
</feature>
<dbReference type="PANTHER" id="PTHR46423:SF1">
    <property type="entry name" value="RNA POLYMERASE II-ASSOCIATED PROTEIN 3"/>
    <property type="match status" value="1"/>
</dbReference>
<comment type="similarity">
    <text evidence="3">Belongs to the RPAP3 family.</text>
</comment>
<dbReference type="Proteomes" id="UP000054560">
    <property type="component" value="Unassembled WGS sequence"/>
</dbReference>
<dbReference type="PANTHER" id="PTHR46423">
    <property type="entry name" value="RNA POLYMERASE II-ASSOCIATED PROTEIN 3"/>
    <property type="match status" value="1"/>
</dbReference>